<evidence type="ECO:0000313" key="8">
    <source>
        <dbReference type="EMBL" id="SHG07042.1"/>
    </source>
</evidence>
<evidence type="ECO:0000313" key="9">
    <source>
        <dbReference type="Proteomes" id="UP000183988"/>
    </source>
</evidence>
<dbReference type="InterPro" id="IPR050534">
    <property type="entry name" value="Coronavir_polyprotein_1ab"/>
</dbReference>
<dbReference type="PANTHER" id="PTHR43788:SF8">
    <property type="entry name" value="DNA-BINDING PROTEIN SMUBP-2"/>
    <property type="match status" value="1"/>
</dbReference>
<evidence type="ECO:0000259" key="7">
    <source>
        <dbReference type="Pfam" id="PF13087"/>
    </source>
</evidence>
<dbReference type="STRING" id="930117.SAMN05216225_101451"/>
<evidence type="ECO:0000256" key="1">
    <source>
        <dbReference type="ARBA" id="ARBA00007913"/>
    </source>
</evidence>
<sequence length="1038" mass="118948">MSLIKKENPIYVYDEEESFQFNSAIPFICTNSFFSKCTDLGIESEQFLNQLVKQRVFLITYAPNNRNYFHILTEQAILVCVISEDNNFTITGLQEKTVGKQNYFIKAGLKIRAEQGSVLWSGSSRVWKDQVSPNEASSHFKTVKRAFLQKLDIVQEQNGIRIDEEEEFTPISDEFEELLAMAEAYAVAEDEVQKAQAQTGPQISYYDFQAADGYERVEKVAYDFFVADIDQNMYKKGSRVVIQLDEGQEITGVITELQLEKEPLQITVLFDELFQVNQMLPAGVISLEYNSVQLEVRTNVIEDLRNGSSPAKYLDDVIGEEDFAGFEKKDLAPLTERLLNSNRPPNDSQLDAIKRGIETEDALLVLGPPGTGKTTVILEWVKHFVLEEGKRVLISSQNNRAVDNVLERLAEEKDIDTIRVGSEEKIQSNVQHLMYEQRAYELQQTINEANDHYASETESVKQKVKGFLDHLTSLEPVAESLQQTHHHLTKQYENLYQTYVKPLAGLMEKDKLEKQKITTLIEKYKEAKKQVVAFNDSPWWKKSYTFPLWLNAKRVIKTFQSKHGELINRNKHTVQEYNQLQAISEDFREEMIAPHKQKWIVMSNKWKEALASMGELATVDLQGEPVYFSLHEVKQESAQNDILQVKQACEAFYQQLDVIDGALSRWRGFLEEKKNYALSKVLLESVDLVGATCIGINSQQRFQDLDFDVTIIDEAGQIQIQNAIVPISRSKKVIMLGDHLQIPPIADQDVMARCEEGAVETELLKKSFFEYLYNRFPEKNKILLDTQYRMPAEIAELLSEWFYDGEYQSFKGKKGMETPFPNLFNKPFAIMDTGKERARGETKQPGEGYFNRLEAKVVVDLIGKIVREANPADLQQENKVSIQDVGVITPYKLQVKQIREELLAAYPHLTKEQVTALVASLDSFQGQERKVIIYSCTRSNRKKPHQERIGFLKELRRLNVALSRCQEQLVFVGDIPFLSTCEYVMTDEYGETLVDEEGNPMQGTSEKEFSDFIKLMVEYVERGKADMVPVTSRVLSNA</sequence>
<dbReference type="Gene3D" id="3.40.50.300">
    <property type="entry name" value="P-loop containing nucleotide triphosphate hydrolases"/>
    <property type="match status" value="3"/>
</dbReference>
<accession>A0A1M5GUE5</accession>
<evidence type="ECO:0000256" key="4">
    <source>
        <dbReference type="ARBA" id="ARBA00022806"/>
    </source>
</evidence>
<gene>
    <name evidence="8" type="ORF">SAMN05216225_101451</name>
</gene>
<keyword evidence="9" id="KW-1185">Reference proteome</keyword>
<evidence type="ECO:0000256" key="2">
    <source>
        <dbReference type="ARBA" id="ARBA00022741"/>
    </source>
</evidence>
<organism evidence="8 9">
    <name type="scientific">Ornithinibacillus halophilus</name>
    <dbReference type="NCBI Taxonomy" id="930117"/>
    <lineage>
        <taxon>Bacteria</taxon>
        <taxon>Bacillati</taxon>
        <taxon>Bacillota</taxon>
        <taxon>Bacilli</taxon>
        <taxon>Bacillales</taxon>
        <taxon>Bacillaceae</taxon>
        <taxon>Ornithinibacillus</taxon>
    </lineage>
</organism>
<dbReference type="EMBL" id="FQVW01000014">
    <property type="protein sequence ID" value="SHG07042.1"/>
    <property type="molecule type" value="Genomic_DNA"/>
</dbReference>
<dbReference type="InterPro" id="IPR027417">
    <property type="entry name" value="P-loop_NTPase"/>
</dbReference>
<dbReference type="Pfam" id="PF13086">
    <property type="entry name" value="AAA_11"/>
    <property type="match status" value="1"/>
</dbReference>
<keyword evidence="4" id="KW-0347">Helicase</keyword>
<keyword evidence="5" id="KW-0067">ATP-binding</keyword>
<dbReference type="Proteomes" id="UP000183988">
    <property type="component" value="Unassembled WGS sequence"/>
</dbReference>
<name>A0A1M5GUE5_9BACI</name>
<keyword evidence="3" id="KW-0378">Hydrolase</keyword>
<evidence type="ECO:0000256" key="3">
    <source>
        <dbReference type="ARBA" id="ARBA00022801"/>
    </source>
</evidence>
<dbReference type="GO" id="GO:0005524">
    <property type="term" value="F:ATP binding"/>
    <property type="evidence" value="ECO:0007669"/>
    <property type="project" value="UniProtKB-KW"/>
</dbReference>
<comment type="similarity">
    <text evidence="1">Belongs to the DNA2/NAM7 helicase family.</text>
</comment>
<reference evidence="8 9" key="1">
    <citation type="submission" date="2016-11" db="EMBL/GenBank/DDBJ databases">
        <authorList>
            <person name="Jaros S."/>
            <person name="Januszkiewicz K."/>
            <person name="Wedrychowicz H."/>
        </authorList>
    </citation>
    <scope>NUCLEOTIDE SEQUENCE [LARGE SCALE GENOMIC DNA]</scope>
    <source>
        <strain evidence="8 9">IBRC-M 10683</strain>
    </source>
</reference>
<evidence type="ECO:0000259" key="6">
    <source>
        <dbReference type="Pfam" id="PF13086"/>
    </source>
</evidence>
<dbReference type="CDD" id="cd18808">
    <property type="entry name" value="SF1_C_Upf1"/>
    <property type="match status" value="1"/>
</dbReference>
<dbReference type="RefSeq" id="WP_072889790.1">
    <property type="nucleotide sequence ID" value="NZ_FQVW01000014.1"/>
</dbReference>
<feature type="domain" description="DNA2/NAM7 helicase-like C-terminal" evidence="7">
    <location>
        <begin position="764"/>
        <end position="974"/>
    </location>
</feature>
<proteinExistence type="inferred from homology"/>
<dbReference type="PANTHER" id="PTHR43788">
    <property type="entry name" value="DNA2/NAM7 HELICASE FAMILY MEMBER"/>
    <property type="match status" value="1"/>
</dbReference>
<dbReference type="GO" id="GO:0043139">
    <property type="term" value="F:5'-3' DNA helicase activity"/>
    <property type="evidence" value="ECO:0007669"/>
    <property type="project" value="TreeGrafter"/>
</dbReference>
<dbReference type="SUPFAM" id="SSF52540">
    <property type="entry name" value="P-loop containing nucleoside triphosphate hydrolases"/>
    <property type="match status" value="1"/>
</dbReference>
<dbReference type="GO" id="GO:0016787">
    <property type="term" value="F:hydrolase activity"/>
    <property type="evidence" value="ECO:0007669"/>
    <property type="project" value="UniProtKB-KW"/>
</dbReference>
<dbReference type="Pfam" id="PF13087">
    <property type="entry name" value="AAA_12"/>
    <property type="match status" value="1"/>
</dbReference>
<dbReference type="AlphaFoldDB" id="A0A1M5GUE5"/>
<protein>
    <submittedName>
        <fullName evidence="8">AAA domain-containing protein</fullName>
    </submittedName>
</protein>
<dbReference type="InterPro" id="IPR047187">
    <property type="entry name" value="SF1_C_Upf1"/>
</dbReference>
<dbReference type="OrthoDB" id="9757917at2"/>
<dbReference type="InterPro" id="IPR041679">
    <property type="entry name" value="DNA2/NAM7-like_C"/>
</dbReference>
<keyword evidence="2" id="KW-0547">Nucleotide-binding</keyword>
<feature type="domain" description="DNA2/NAM7 helicase helicase" evidence="6">
    <location>
        <begin position="346"/>
        <end position="745"/>
    </location>
</feature>
<evidence type="ECO:0000256" key="5">
    <source>
        <dbReference type="ARBA" id="ARBA00022840"/>
    </source>
</evidence>
<dbReference type="InterPro" id="IPR041677">
    <property type="entry name" value="DNA2/NAM7_AAA_11"/>
</dbReference>